<gene>
    <name evidence="2" type="ORF">G3I39_25090</name>
</gene>
<feature type="region of interest" description="Disordered" evidence="1">
    <location>
        <begin position="1"/>
        <end position="61"/>
    </location>
</feature>
<organism evidence="2 3">
    <name type="scientific">Streptomyces microflavus</name>
    <name type="common">Streptomyces lipmanii</name>
    <dbReference type="NCBI Taxonomy" id="1919"/>
    <lineage>
        <taxon>Bacteria</taxon>
        <taxon>Bacillati</taxon>
        <taxon>Actinomycetota</taxon>
        <taxon>Actinomycetes</taxon>
        <taxon>Kitasatosporales</taxon>
        <taxon>Streptomycetaceae</taxon>
        <taxon>Streptomyces</taxon>
    </lineage>
</organism>
<dbReference type="InterPro" id="IPR009636">
    <property type="entry name" value="SCAF"/>
</dbReference>
<dbReference type="Pfam" id="PF06810">
    <property type="entry name" value="Phage_scaffold"/>
    <property type="match status" value="1"/>
</dbReference>
<feature type="compositionally biased region" description="Basic and acidic residues" evidence="1">
    <location>
        <begin position="200"/>
        <end position="213"/>
    </location>
</feature>
<dbReference type="AlphaFoldDB" id="A0A6N9VFD1"/>
<protein>
    <recommendedName>
        <fullName evidence="4">Scaffolding protein</fullName>
    </recommendedName>
</protein>
<accession>A0A6N9VFD1</accession>
<feature type="compositionally biased region" description="Acidic residues" evidence="1">
    <location>
        <begin position="1"/>
        <end position="31"/>
    </location>
</feature>
<reference evidence="2 3" key="1">
    <citation type="submission" date="2020-01" db="EMBL/GenBank/DDBJ databases">
        <title>Insect and environment-associated Actinomycetes.</title>
        <authorList>
            <person name="Currrie C."/>
            <person name="Chevrette M."/>
            <person name="Carlson C."/>
            <person name="Stubbendieck R."/>
            <person name="Wendt-Pienkowski E."/>
        </authorList>
    </citation>
    <scope>NUCLEOTIDE SEQUENCE [LARGE SCALE GENOMIC DNA]</scope>
    <source>
        <strain evidence="2 3">SID14438</strain>
    </source>
</reference>
<feature type="compositionally biased region" description="Basic and acidic residues" evidence="1">
    <location>
        <begin position="32"/>
        <end position="44"/>
    </location>
</feature>
<feature type="region of interest" description="Disordered" evidence="1">
    <location>
        <begin position="186"/>
        <end position="220"/>
    </location>
</feature>
<evidence type="ECO:0008006" key="4">
    <source>
        <dbReference type="Google" id="ProtNLM"/>
    </source>
</evidence>
<dbReference type="Proteomes" id="UP000471648">
    <property type="component" value="Unassembled WGS sequence"/>
</dbReference>
<dbReference type="RefSeq" id="WP_164358193.1">
    <property type="nucleotide sequence ID" value="NZ_JAAGME010001046.1"/>
</dbReference>
<dbReference type="EMBL" id="JAAGME010001046">
    <property type="protein sequence ID" value="NEB70305.1"/>
    <property type="molecule type" value="Genomic_DNA"/>
</dbReference>
<sequence length="220" mass="24548">MADHDDTDIEVDDTVEDEPNAVDAEVDDLVEDAPKPKPPAKRDGPASAEDDEYVPPSREEWERVRRTLAKRKEEKLAVQRDLNSLRDKYREQETETEKAVREAEERAEARYKPIAVKKAVRASLIQAGAIASVEGDKEKTEARLTRLMKFVDIGELSIDDDGEVLGVEEQIDALRADYPELFDTAPKKRAVRPSIAPKPPADEKPKSAAERHAAKVLGNA</sequence>
<comment type="caution">
    <text evidence="2">The sequence shown here is derived from an EMBL/GenBank/DDBJ whole genome shotgun (WGS) entry which is preliminary data.</text>
</comment>
<evidence type="ECO:0000256" key="1">
    <source>
        <dbReference type="SAM" id="MobiDB-lite"/>
    </source>
</evidence>
<feature type="region of interest" description="Disordered" evidence="1">
    <location>
        <begin position="81"/>
        <end position="107"/>
    </location>
</feature>
<evidence type="ECO:0000313" key="2">
    <source>
        <dbReference type="EMBL" id="NEB70305.1"/>
    </source>
</evidence>
<proteinExistence type="predicted"/>
<name>A0A6N9VFD1_STRMI</name>
<evidence type="ECO:0000313" key="3">
    <source>
        <dbReference type="Proteomes" id="UP000471648"/>
    </source>
</evidence>